<reference evidence="2 3" key="1">
    <citation type="submission" date="2018-08" db="EMBL/GenBank/DDBJ databases">
        <title>Meiothermus terrae DSM 26712 genome sequencing project.</title>
        <authorList>
            <person name="Da Costa M.S."/>
            <person name="Albuquerque L."/>
            <person name="Raposo P."/>
            <person name="Froufe H.J.C."/>
            <person name="Barroso C.S."/>
            <person name="Egas C."/>
        </authorList>
    </citation>
    <scope>NUCLEOTIDE SEQUENCE [LARGE SCALE GENOMIC DNA]</scope>
    <source>
        <strain evidence="2 3">DSM 26712</strain>
    </source>
</reference>
<dbReference type="PROSITE" id="PS51725">
    <property type="entry name" value="ABM"/>
    <property type="match status" value="1"/>
</dbReference>
<dbReference type="PANTHER" id="PTHR34474">
    <property type="entry name" value="SIGNAL TRANSDUCTION PROTEIN TRAP"/>
    <property type="match status" value="1"/>
</dbReference>
<evidence type="ECO:0000313" key="3">
    <source>
        <dbReference type="Proteomes" id="UP000265715"/>
    </source>
</evidence>
<evidence type="ECO:0000259" key="1">
    <source>
        <dbReference type="PROSITE" id="PS51725"/>
    </source>
</evidence>
<dbReference type="Pfam" id="PF03992">
    <property type="entry name" value="ABM"/>
    <property type="match status" value="1"/>
</dbReference>
<proteinExistence type="predicted"/>
<keyword evidence="2" id="KW-0503">Monooxygenase</keyword>
<dbReference type="EMBL" id="QXDL01000045">
    <property type="protein sequence ID" value="RIH86508.1"/>
    <property type="molecule type" value="Genomic_DNA"/>
</dbReference>
<dbReference type="AlphaFoldDB" id="A0A399ERB4"/>
<dbReference type="RefSeq" id="WP_119314569.1">
    <property type="nucleotide sequence ID" value="NZ_QXDL01000045.1"/>
</dbReference>
<sequence length="112" mass="13091">MFVTMNRISVNPEYARQFEENFQRRARLVDRMPGFIRNLVLRPADPAEQPYVVMTFWQSRAHFEGWVESPEFKEGHARSGTLPREAFRGHSQLETYEVFTDSAEAPAQEVGR</sequence>
<evidence type="ECO:0000313" key="2">
    <source>
        <dbReference type="EMBL" id="RIH86508.1"/>
    </source>
</evidence>
<gene>
    <name evidence="2" type="primary">hmoB</name>
    <name evidence="2" type="ORF">Mterra_01425</name>
</gene>
<keyword evidence="3" id="KW-1185">Reference proteome</keyword>
<dbReference type="GO" id="GO:0004392">
    <property type="term" value="F:heme oxygenase (decyclizing) activity"/>
    <property type="evidence" value="ECO:0007669"/>
    <property type="project" value="UniProtKB-EC"/>
</dbReference>
<feature type="domain" description="ABM" evidence="1">
    <location>
        <begin position="2"/>
        <end position="99"/>
    </location>
</feature>
<dbReference type="SUPFAM" id="SSF54909">
    <property type="entry name" value="Dimeric alpha+beta barrel"/>
    <property type="match status" value="1"/>
</dbReference>
<dbReference type="Proteomes" id="UP000265715">
    <property type="component" value="Unassembled WGS sequence"/>
</dbReference>
<comment type="caution">
    <text evidence="2">The sequence shown here is derived from an EMBL/GenBank/DDBJ whole genome shotgun (WGS) entry which is preliminary data.</text>
</comment>
<keyword evidence="2" id="KW-0560">Oxidoreductase</keyword>
<name>A0A399ERB4_9DEIN</name>
<dbReference type="InterPro" id="IPR011008">
    <property type="entry name" value="Dimeric_a/b-barrel"/>
</dbReference>
<dbReference type="EC" id="1.14.14.18" evidence="2"/>
<dbReference type="OrthoDB" id="384737at2"/>
<accession>A0A399ERB4</accession>
<organism evidence="2 3">
    <name type="scientific">Calidithermus terrae</name>
    <dbReference type="NCBI Taxonomy" id="1408545"/>
    <lineage>
        <taxon>Bacteria</taxon>
        <taxon>Thermotogati</taxon>
        <taxon>Deinococcota</taxon>
        <taxon>Deinococci</taxon>
        <taxon>Thermales</taxon>
        <taxon>Thermaceae</taxon>
        <taxon>Calidithermus</taxon>
    </lineage>
</organism>
<protein>
    <submittedName>
        <fullName evidence="2">Heme-degrading monooxygenase HmoB</fullName>
        <ecNumber evidence="2">1.14.14.18</ecNumber>
    </submittedName>
</protein>
<dbReference type="Gene3D" id="3.30.70.100">
    <property type="match status" value="1"/>
</dbReference>
<dbReference type="InterPro" id="IPR007138">
    <property type="entry name" value="ABM_dom"/>
</dbReference>
<dbReference type="InterPro" id="IPR050404">
    <property type="entry name" value="Heme-degrading_MO"/>
</dbReference>
<dbReference type="PANTHER" id="PTHR34474:SF2">
    <property type="entry name" value="SIGNAL TRANSDUCTION PROTEIN TRAP"/>
    <property type="match status" value="1"/>
</dbReference>